<dbReference type="GO" id="GO:0016779">
    <property type="term" value="F:nucleotidyltransferase activity"/>
    <property type="evidence" value="ECO:0007669"/>
    <property type="project" value="TreeGrafter"/>
</dbReference>
<accession>A0A4Q9VYW6</accession>
<dbReference type="Proteomes" id="UP000293637">
    <property type="component" value="Unassembled WGS sequence"/>
</dbReference>
<feature type="domain" description="THIF-type NAD/FAD binding fold" evidence="1">
    <location>
        <begin position="4"/>
        <end position="110"/>
    </location>
</feature>
<dbReference type="RefSeq" id="WP_206170398.1">
    <property type="nucleotide sequence ID" value="NZ_SCHB01000421.1"/>
</dbReference>
<protein>
    <submittedName>
        <fullName evidence="2">Thiamine/molybdopterin biosynthesis protein</fullName>
    </submittedName>
</protein>
<dbReference type="Pfam" id="PF00899">
    <property type="entry name" value="ThiF"/>
    <property type="match status" value="1"/>
</dbReference>
<name>A0A4Q9VYW6_STALU</name>
<dbReference type="GO" id="GO:0005737">
    <property type="term" value="C:cytoplasm"/>
    <property type="evidence" value="ECO:0007669"/>
    <property type="project" value="TreeGrafter"/>
</dbReference>
<organism evidence="2 3">
    <name type="scientific">Staphylococcus lugdunensis</name>
    <dbReference type="NCBI Taxonomy" id="28035"/>
    <lineage>
        <taxon>Bacteria</taxon>
        <taxon>Bacillati</taxon>
        <taxon>Bacillota</taxon>
        <taxon>Bacilli</taxon>
        <taxon>Bacillales</taxon>
        <taxon>Staphylococcaceae</taxon>
        <taxon>Staphylococcus</taxon>
    </lineage>
</organism>
<feature type="non-terminal residue" evidence="2">
    <location>
        <position position="111"/>
    </location>
</feature>
<dbReference type="GO" id="GO:0008641">
    <property type="term" value="F:ubiquitin-like modifier activating enzyme activity"/>
    <property type="evidence" value="ECO:0007669"/>
    <property type="project" value="InterPro"/>
</dbReference>
<dbReference type="EMBL" id="SCHB01000421">
    <property type="protein sequence ID" value="TBW67731.1"/>
    <property type="molecule type" value="Genomic_DNA"/>
</dbReference>
<dbReference type="InterPro" id="IPR035985">
    <property type="entry name" value="Ubiquitin-activating_enz"/>
</dbReference>
<dbReference type="Gene3D" id="3.40.50.720">
    <property type="entry name" value="NAD(P)-binding Rossmann-like Domain"/>
    <property type="match status" value="1"/>
</dbReference>
<dbReference type="GO" id="GO:0004792">
    <property type="term" value="F:thiosulfate-cyanide sulfurtransferase activity"/>
    <property type="evidence" value="ECO:0007669"/>
    <property type="project" value="TreeGrafter"/>
</dbReference>
<dbReference type="PANTHER" id="PTHR10953">
    <property type="entry name" value="UBIQUITIN-ACTIVATING ENZYME E1"/>
    <property type="match status" value="1"/>
</dbReference>
<proteinExistence type="predicted"/>
<reference evidence="2 3" key="1">
    <citation type="journal article" date="2019" name="Sci. Transl. Med.">
        <title>Quorum sensing between bacterial species on the skin protects against epidermal injury in atopic dermatitis.</title>
        <authorList>
            <person name="Williams M.R."/>
        </authorList>
    </citation>
    <scope>NUCLEOTIDE SEQUENCE [LARGE SCALE GENOMIC DNA]</scope>
    <source>
        <strain evidence="2 3">E7</strain>
    </source>
</reference>
<comment type="caution">
    <text evidence="2">The sequence shown here is derived from an EMBL/GenBank/DDBJ whole genome shotgun (WGS) entry which is preliminary data.</text>
</comment>
<evidence type="ECO:0000259" key="1">
    <source>
        <dbReference type="Pfam" id="PF00899"/>
    </source>
</evidence>
<dbReference type="InterPro" id="IPR045886">
    <property type="entry name" value="ThiF/MoeB/HesA"/>
</dbReference>
<sequence>MSRYERQTRFAPFGEEGQQKLSSSQILIFGAGALGSHIVDQLARMGAHHIAIVDMDIVEISNLHRQTLFDEEDAHTLISKVEAIKHKVNQININVNLSTYDLEVTSSNIEN</sequence>
<dbReference type="AlphaFoldDB" id="A0A4Q9VYW6"/>
<gene>
    <name evidence="2" type="ORF">EQ812_14560</name>
</gene>
<dbReference type="SUPFAM" id="SSF69572">
    <property type="entry name" value="Activating enzymes of the ubiquitin-like proteins"/>
    <property type="match status" value="1"/>
</dbReference>
<evidence type="ECO:0000313" key="2">
    <source>
        <dbReference type="EMBL" id="TBW67731.1"/>
    </source>
</evidence>
<dbReference type="InterPro" id="IPR000594">
    <property type="entry name" value="ThiF_NAD_FAD-bd"/>
</dbReference>
<dbReference type="PANTHER" id="PTHR10953:SF102">
    <property type="entry name" value="ADENYLYLTRANSFERASE AND SULFURTRANSFERASE MOCS3"/>
    <property type="match status" value="1"/>
</dbReference>
<evidence type="ECO:0000313" key="3">
    <source>
        <dbReference type="Proteomes" id="UP000293637"/>
    </source>
</evidence>